<organism evidence="8 9">
    <name type="scientific">Aplysia californica</name>
    <name type="common">California sea hare</name>
    <dbReference type="NCBI Taxonomy" id="6500"/>
    <lineage>
        <taxon>Eukaryota</taxon>
        <taxon>Metazoa</taxon>
        <taxon>Spiralia</taxon>
        <taxon>Lophotrochozoa</taxon>
        <taxon>Mollusca</taxon>
        <taxon>Gastropoda</taxon>
        <taxon>Heterobranchia</taxon>
        <taxon>Euthyneura</taxon>
        <taxon>Tectipleura</taxon>
        <taxon>Aplysiida</taxon>
        <taxon>Aplysioidea</taxon>
        <taxon>Aplysiidae</taxon>
        <taxon>Aplysia</taxon>
    </lineage>
</organism>
<dbReference type="PANTHER" id="PTHR48101">
    <property type="entry name" value="METHYLMALONYL-COA MUTASE, MITOCHONDRIAL-RELATED"/>
    <property type="match status" value="1"/>
</dbReference>
<evidence type="ECO:0000256" key="5">
    <source>
        <dbReference type="ARBA" id="ARBA00023235"/>
    </source>
</evidence>
<dbReference type="NCBIfam" id="NF006944">
    <property type="entry name" value="PRK09426.1"/>
    <property type="match status" value="1"/>
</dbReference>
<evidence type="ECO:0000256" key="1">
    <source>
        <dbReference type="ARBA" id="ARBA00001922"/>
    </source>
</evidence>
<dbReference type="InterPro" id="IPR006099">
    <property type="entry name" value="MeMalonylCoA_mutase_a/b_cat"/>
</dbReference>
<dbReference type="CDD" id="cd02071">
    <property type="entry name" value="MM_CoA_mut_B12_BD"/>
    <property type="match status" value="1"/>
</dbReference>
<dbReference type="Pfam" id="PF02310">
    <property type="entry name" value="B12-binding"/>
    <property type="match status" value="1"/>
</dbReference>
<dbReference type="InterPro" id="IPR006098">
    <property type="entry name" value="MMCoA_mutase_a_cat"/>
</dbReference>
<name>A0ABM0JGZ1_APLCA</name>
<evidence type="ECO:0000313" key="9">
    <source>
        <dbReference type="RefSeq" id="XP_005093465.1"/>
    </source>
</evidence>
<keyword evidence="5" id="KW-0413">Isomerase</keyword>
<dbReference type="Gene3D" id="3.40.50.280">
    <property type="entry name" value="Cobalamin-binding domain"/>
    <property type="match status" value="1"/>
</dbReference>
<keyword evidence="6" id="KW-0170">Cobalt</keyword>
<evidence type="ECO:0000256" key="3">
    <source>
        <dbReference type="ARBA" id="ARBA00022628"/>
    </source>
</evidence>
<comment type="similarity">
    <text evidence="2">Belongs to the methylmalonyl-CoA mutase family.</text>
</comment>
<accession>A0ABM0JGZ1</accession>
<keyword evidence="3" id="KW-0846">Cobalamin</keyword>
<dbReference type="RefSeq" id="XP_005093465.1">
    <property type="nucleotide sequence ID" value="XM_005093408.3"/>
</dbReference>
<dbReference type="PROSITE" id="PS51332">
    <property type="entry name" value="B12_BINDING"/>
    <property type="match status" value="1"/>
</dbReference>
<dbReference type="InterPro" id="IPR006158">
    <property type="entry name" value="Cobalamin-bd"/>
</dbReference>
<dbReference type="CDD" id="cd03679">
    <property type="entry name" value="MM_CoA_mutase_alpha_like"/>
    <property type="match status" value="1"/>
</dbReference>
<dbReference type="Gene3D" id="3.20.20.240">
    <property type="entry name" value="Methylmalonyl-CoA mutase"/>
    <property type="match status" value="1"/>
</dbReference>
<dbReference type="NCBIfam" id="TIGR00641">
    <property type="entry name" value="acid_CoA_mut_N"/>
    <property type="match status" value="1"/>
</dbReference>
<keyword evidence="4" id="KW-0479">Metal-binding</keyword>
<dbReference type="NCBIfam" id="TIGR00640">
    <property type="entry name" value="acid_CoA_mut_C"/>
    <property type="match status" value="1"/>
</dbReference>
<protein>
    <submittedName>
        <fullName evidence="9">Methylmalonyl-CoA mutase, mitochondrial</fullName>
    </submittedName>
</protein>
<dbReference type="SUPFAM" id="SSF52242">
    <property type="entry name" value="Cobalamin (vitamin B12)-binding domain"/>
    <property type="match status" value="1"/>
</dbReference>
<comment type="cofactor">
    <cofactor evidence="1">
        <name>adenosylcob(III)alamin</name>
        <dbReference type="ChEBI" id="CHEBI:18408"/>
    </cofactor>
</comment>
<keyword evidence="8" id="KW-1185">Reference proteome</keyword>
<evidence type="ECO:0000259" key="7">
    <source>
        <dbReference type="PROSITE" id="PS51332"/>
    </source>
</evidence>
<gene>
    <name evidence="9" type="primary">LOC101852674</name>
</gene>
<evidence type="ECO:0000256" key="6">
    <source>
        <dbReference type="ARBA" id="ARBA00023285"/>
    </source>
</evidence>
<dbReference type="GeneID" id="101852674"/>
<evidence type="ECO:0000313" key="8">
    <source>
        <dbReference type="Proteomes" id="UP000694888"/>
    </source>
</evidence>
<dbReference type="Proteomes" id="UP000694888">
    <property type="component" value="Unplaced"/>
</dbReference>
<dbReference type="InterPro" id="IPR036724">
    <property type="entry name" value="Cobalamin-bd_sf"/>
</dbReference>
<dbReference type="SUPFAM" id="SSF51703">
    <property type="entry name" value="Cobalamin (vitamin B12)-dependent enzymes"/>
    <property type="match status" value="1"/>
</dbReference>
<dbReference type="InterPro" id="IPR006159">
    <property type="entry name" value="Acid_CoA_mut_C"/>
</dbReference>
<dbReference type="Pfam" id="PF01642">
    <property type="entry name" value="MM_CoA_mutase"/>
    <property type="match status" value="1"/>
</dbReference>
<proteinExistence type="inferred from homology"/>
<dbReference type="PANTHER" id="PTHR48101:SF4">
    <property type="entry name" value="METHYLMALONYL-COA MUTASE, MITOCHONDRIAL"/>
    <property type="match status" value="1"/>
</dbReference>
<sequence>MFHLRQIGVLRQHINCVKACSPAASRLASTQKPIDEEWYKGAAKELKGKDVEETLMWKTAEGINIKPMYSKADAENVAPEIPGKFPYTRGPYSTMYTHRPWTIRQYAGFSTVEESNKFYKDNIKAGQQGLSVAFDLPTHRGYDSDNPRVTGDVGMAGVAIDSVEDTKLLFDDIPLNKISTSMTMNGAVLPVMSMYVVAAEEQGSKQAELAGTIQNDILKEFMVRNTYIYPPDPSMKIIGDIFEYTSKHMPKFNSISISGYHLQEAGADAILELAFTLADGLEYVRQGVNRGLNVDKFAPRLSFFWGIGMNFYMEIAKMRAGRRLWATLIQEKFQPKVAKSLLLRAHCQTSGWSLTEQDPYNNIVRTAIEAMAAVFGGTQSLHTNSFDEALGLPTVFSARVARNTQIILQEESGIPKVADPWGGSYMMENLTSQIYDAALELITEIEDMGGMAKAVASGMPKLRIEECAARRQARIDTGSEVIVGVNKYRLPEQETVDVLSIDNTIVREKQCARLAQVKATRDSAKVKQSLDAITACAQSGDGNLLALSIEAARHRATVGEISDAMEEAFGRHVASDRMVSGAYKTEFGEVDELQVVMERVQKFVEAEGRRPRILVAKVGQDGHDRGGKVIATGFADMGFDVDVGPLFATPREAAQQAIDADVHIVGVSSLAAGHKTLIPEIIKELKNMGRPDIVVVAGGVIPPQDYEDLFKSGCAAVFGPGTRIPDAAVQVLKLVEGELSNNNKKESAQ</sequence>
<feature type="domain" description="B12-binding" evidence="7">
    <location>
        <begin position="610"/>
        <end position="742"/>
    </location>
</feature>
<evidence type="ECO:0000256" key="2">
    <source>
        <dbReference type="ARBA" id="ARBA00008465"/>
    </source>
</evidence>
<evidence type="ECO:0000256" key="4">
    <source>
        <dbReference type="ARBA" id="ARBA00022723"/>
    </source>
</evidence>
<dbReference type="InterPro" id="IPR016176">
    <property type="entry name" value="Cbl-dep_enz_cat"/>
</dbReference>
<reference evidence="9" key="1">
    <citation type="submission" date="2025-08" db="UniProtKB">
        <authorList>
            <consortium name="RefSeq"/>
        </authorList>
    </citation>
    <scope>IDENTIFICATION</scope>
</reference>